<dbReference type="Gene3D" id="1.20.990.10">
    <property type="entry name" value="NADPH-cytochrome p450 Reductase, Chain A, domain 3"/>
    <property type="match status" value="1"/>
</dbReference>
<dbReference type="Proteomes" id="UP001174694">
    <property type="component" value="Unassembled WGS sequence"/>
</dbReference>
<name>A0AA38VLM5_9PEZI</name>
<keyword evidence="10 14" id="KW-0249">Electron transport</keyword>
<evidence type="ECO:0000256" key="12">
    <source>
        <dbReference type="ARBA" id="ARBA00023004"/>
    </source>
</evidence>
<evidence type="ECO:0000256" key="8">
    <source>
        <dbReference type="ARBA" id="ARBA00022827"/>
    </source>
</evidence>
<dbReference type="Gene3D" id="1.10.630.10">
    <property type="entry name" value="Cytochrome P450"/>
    <property type="match status" value="1"/>
</dbReference>
<comment type="catalytic activity">
    <reaction evidence="14">
        <text>an organic molecule + reduced [NADPH--hemoprotein reductase] + O2 = an alcohol + oxidized [NADPH--hemoprotein reductase] + H2O + H(+)</text>
        <dbReference type="Rhea" id="RHEA:17149"/>
        <dbReference type="Rhea" id="RHEA-COMP:11964"/>
        <dbReference type="Rhea" id="RHEA-COMP:11965"/>
        <dbReference type="ChEBI" id="CHEBI:15377"/>
        <dbReference type="ChEBI" id="CHEBI:15378"/>
        <dbReference type="ChEBI" id="CHEBI:15379"/>
        <dbReference type="ChEBI" id="CHEBI:30879"/>
        <dbReference type="ChEBI" id="CHEBI:57618"/>
        <dbReference type="ChEBI" id="CHEBI:58210"/>
        <dbReference type="ChEBI" id="CHEBI:142491"/>
        <dbReference type="EC" id="1.14.14.1"/>
    </reaction>
</comment>
<evidence type="ECO:0000313" key="20">
    <source>
        <dbReference type="Proteomes" id="UP001174694"/>
    </source>
</evidence>
<dbReference type="InterPro" id="IPR001433">
    <property type="entry name" value="OxRdtase_FAD/NAD-bd"/>
</dbReference>
<comment type="similarity">
    <text evidence="2 14">In the N-terminal section; belongs to the cytochrome P450 family.</text>
</comment>
<evidence type="ECO:0000256" key="4">
    <source>
        <dbReference type="ARBA" id="ARBA00022617"/>
    </source>
</evidence>
<comment type="cofactor">
    <cofactor evidence="14">
        <name>FAD</name>
        <dbReference type="ChEBI" id="CHEBI:57692"/>
    </cofactor>
    <cofactor evidence="14">
        <name>FMN</name>
        <dbReference type="ChEBI" id="CHEBI:58210"/>
    </cofactor>
</comment>
<evidence type="ECO:0000256" key="6">
    <source>
        <dbReference type="ARBA" id="ARBA00022643"/>
    </source>
</evidence>
<dbReference type="PROSITE" id="PS00086">
    <property type="entry name" value="CYTOCHROME_P450"/>
    <property type="match status" value="1"/>
</dbReference>
<dbReference type="FunFam" id="1.10.630.10:FF:000040">
    <property type="entry name" value="Bifunctional cytochrome P450/NADPH--P450 reductase"/>
    <property type="match status" value="1"/>
</dbReference>
<dbReference type="InterPro" id="IPR003097">
    <property type="entry name" value="CysJ-like_FAD-binding"/>
</dbReference>
<evidence type="ECO:0000256" key="15">
    <source>
        <dbReference type="PIRSR" id="PIRSR000209-1"/>
    </source>
</evidence>
<dbReference type="PIRSF" id="PIRSF000209">
    <property type="entry name" value="Bifunctional_P450_P450R"/>
    <property type="match status" value="1"/>
</dbReference>
<evidence type="ECO:0000256" key="1">
    <source>
        <dbReference type="ARBA" id="ARBA00001971"/>
    </source>
</evidence>
<comment type="catalytic activity">
    <reaction evidence="14">
        <text>2 oxidized [cytochrome P450] + NADPH = 2 reduced [cytochrome P450] + NADP(+) + H(+)</text>
        <dbReference type="Rhea" id="RHEA:24040"/>
        <dbReference type="Rhea" id="RHEA-COMP:14627"/>
        <dbReference type="Rhea" id="RHEA-COMP:14628"/>
        <dbReference type="ChEBI" id="CHEBI:15378"/>
        <dbReference type="ChEBI" id="CHEBI:55376"/>
        <dbReference type="ChEBI" id="CHEBI:57783"/>
        <dbReference type="ChEBI" id="CHEBI:58349"/>
        <dbReference type="ChEBI" id="CHEBI:60344"/>
        <dbReference type="EC" id="1.6.2.4"/>
    </reaction>
</comment>
<keyword evidence="11 14" id="KW-0560">Oxidoreductase</keyword>
<dbReference type="EC" id="1.6.2.4" evidence="14"/>
<evidence type="ECO:0000259" key="18">
    <source>
        <dbReference type="PROSITE" id="PS51384"/>
    </source>
</evidence>
<evidence type="ECO:0000256" key="10">
    <source>
        <dbReference type="ARBA" id="ARBA00022982"/>
    </source>
</evidence>
<keyword evidence="8 14" id="KW-0274">FAD</keyword>
<dbReference type="GO" id="GO:0005829">
    <property type="term" value="C:cytosol"/>
    <property type="evidence" value="ECO:0007669"/>
    <property type="project" value="TreeGrafter"/>
</dbReference>
<keyword evidence="12 14" id="KW-0408">Iron</keyword>
<keyword evidence="6 14" id="KW-0288">FMN</keyword>
<keyword evidence="4 14" id="KW-0349">Heme</keyword>
<evidence type="ECO:0000259" key="17">
    <source>
        <dbReference type="PROSITE" id="PS50902"/>
    </source>
</evidence>
<dbReference type="SUPFAM" id="SSF63380">
    <property type="entry name" value="Riboflavin synthase domain-like"/>
    <property type="match status" value="1"/>
</dbReference>
<dbReference type="SUPFAM" id="SSF52218">
    <property type="entry name" value="Flavoproteins"/>
    <property type="match status" value="1"/>
</dbReference>
<dbReference type="InterPro" id="IPR001128">
    <property type="entry name" value="Cyt_P450"/>
</dbReference>
<evidence type="ECO:0000256" key="7">
    <source>
        <dbReference type="ARBA" id="ARBA00022723"/>
    </source>
</evidence>
<keyword evidence="9 14" id="KW-0521">NADP</keyword>
<organism evidence="19 20">
    <name type="scientific">Pleurostoma richardsiae</name>
    <dbReference type="NCBI Taxonomy" id="41990"/>
    <lineage>
        <taxon>Eukaryota</taxon>
        <taxon>Fungi</taxon>
        <taxon>Dikarya</taxon>
        <taxon>Ascomycota</taxon>
        <taxon>Pezizomycotina</taxon>
        <taxon>Sordariomycetes</taxon>
        <taxon>Sordariomycetidae</taxon>
        <taxon>Calosphaeriales</taxon>
        <taxon>Pleurostomataceae</taxon>
        <taxon>Pleurostoma</taxon>
    </lineage>
</organism>
<dbReference type="SUPFAM" id="SSF48264">
    <property type="entry name" value="Cytochrome P450"/>
    <property type="match status" value="1"/>
</dbReference>
<keyword evidence="5 14" id="KW-0285">Flavoprotein</keyword>
<dbReference type="InterPro" id="IPR002401">
    <property type="entry name" value="Cyt_P450_E_grp-I"/>
</dbReference>
<comment type="cofactor">
    <cofactor evidence="1 14 15">
        <name>heme</name>
        <dbReference type="ChEBI" id="CHEBI:30413"/>
    </cofactor>
</comment>
<evidence type="ECO:0000256" key="11">
    <source>
        <dbReference type="ARBA" id="ARBA00023002"/>
    </source>
</evidence>
<dbReference type="PROSITE" id="PS50902">
    <property type="entry name" value="FLAVODOXIN_LIKE"/>
    <property type="match status" value="1"/>
</dbReference>
<dbReference type="PANTHER" id="PTHR19384:SF127">
    <property type="entry name" value="BIFUNCTIONAL CYTOCHROME P450_NADPH--P450 REDUCTASE"/>
    <property type="match status" value="1"/>
</dbReference>
<dbReference type="PRINTS" id="PR00463">
    <property type="entry name" value="EP450I"/>
</dbReference>
<dbReference type="Pfam" id="PF00667">
    <property type="entry name" value="FAD_binding_1"/>
    <property type="match status" value="1"/>
</dbReference>
<dbReference type="GO" id="GO:0020037">
    <property type="term" value="F:heme binding"/>
    <property type="evidence" value="ECO:0007669"/>
    <property type="project" value="UniProtKB-UniRule"/>
</dbReference>
<evidence type="ECO:0000256" key="2">
    <source>
        <dbReference type="ARBA" id="ARBA00010018"/>
    </source>
</evidence>
<evidence type="ECO:0000256" key="3">
    <source>
        <dbReference type="ARBA" id="ARBA00022448"/>
    </source>
</evidence>
<evidence type="ECO:0000256" key="14">
    <source>
        <dbReference type="PIRNR" id="PIRNR000209"/>
    </source>
</evidence>
<dbReference type="Gene3D" id="2.40.30.10">
    <property type="entry name" value="Translation factors"/>
    <property type="match status" value="1"/>
</dbReference>
<dbReference type="EMBL" id="JANBVO010000046">
    <property type="protein sequence ID" value="KAJ9134022.1"/>
    <property type="molecule type" value="Genomic_DNA"/>
</dbReference>
<dbReference type="Pfam" id="PF00067">
    <property type="entry name" value="p450"/>
    <property type="match status" value="1"/>
</dbReference>
<dbReference type="CDD" id="cd11068">
    <property type="entry name" value="CYP120A1"/>
    <property type="match status" value="1"/>
</dbReference>
<feature type="compositionally biased region" description="Basic and acidic residues" evidence="16">
    <location>
        <begin position="1"/>
        <end position="11"/>
    </location>
</feature>
<dbReference type="InterPro" id="IPR008254">
    <property type="entry name" value="Flavodoxin/NO_synth"/>
</dbReference>
<keyword evidence="7 14" id="KW-0479">Metal-binding</keyword>
<dbReference type="PANTHER" id="PTHR19384">
    <property type="entry name" value="NITRIC OXIDE SYNTHASE-RELATED"/>
    <property type="match status" value="1"/>
</dbReference>
<dbReference type="CDD" id="cd06206">
    <property type="entry name" value="bifunctional_CYPOR"/>
    <property type="match status" value="1"/>
</dbReference>
<dbReference type="InterPro" id="IPR039261">
    <property type="entry name" value="FNR_nucleotide-bd"/>
</dbReference>
<keyword evidence="13 14" id="KW-0503">Monooxygenase</keyword>
<dbReference type="InterPro" id="IPR036396">
    <property type="entry name" value="Cyt_P450_sf"/>
</dbReference>
<dbReference type="InterPro" id="IPR017938">
    <property type="entry name" value="Riboflavin_synthase-like_b-brl"/>
</dbReference>
<feature type="binding site" description="axial binding residue" evidence="15">
    <location>
        <position position="409"/>
    </location>
    <ligand>
        <name>heme</name>
        <dbReference type="ChEBI" id="CHEBI:30413"/>
    </ligand>
    <ligandPart>
        <name>Fe</name>
        <dbReference type="ChEBI" id="CHEBI:18248"/>
    </ligandPart>
</feature>
<dbReference type="InterPro" id="IPR017927">
    <property type="entry name" value="FAD-bd_FR_type"/>
</dbReference>
<dbReference type="SUPFAM" id="SSF52343">
    <property type="entry name" value="Ferredoxin reductase-like, C-terminal NADP-linked domain"/>
    <property type="match status" value="1"/>
</dbReference>
<dbReference type="GO" id="GO:0003958">
    <property type="term" value="F:NADPH-hemoprotein reductase activity"/>
    <property type="evidence" value="ECO:0007669"/>
    <property type="project" value="UniProtKB-UniRule"/>
</dbReference>
<feature type="region of interest" description="Disordered" evidence="16">
    <location>
        <begin position="1"/>
        <end position="35"/>
    </location>
</feature>
<evidence type="ECO:0000256" key="16">
    <source>
        <dbReference type="SAM" id="MobiDB-lite"/>
    </source>
</evidence>
<evidence type="ECO:0000256" key="9">
    <source>
        <dbReference type="ARBA" id="ARBA00022857"/>
    </source>
</evidence>
<feature type="domain" description="Flavodoxin-like" evidence="17">
    <location>
        <begin position="503"/>
        <end position="647"/>
    </location>
</feature>
<dbReference type="InterPro" id="IPR023173">
    <property type="entry name" value="NADPH_Cyt_P450_Rdtase_alpha"/>
</dbReference>
<dbReference type="PRINTS" id="PR00385">
    <property type="entry name" value="P450"/>
</dbReference>
<dbReference type="AlphaFoldDB" id="A0AA38VLM5"/>
<accession>A0AA38VLM5</accession>
<dbReference type="InterPro" id="IPR029039">
    <property type="entry name" value="Flavoprotein-like_sf"/>
</dbReference>
<dbReference type="GO" id="GO:0010181">
    <property type="term" value="F:FMN binding"/>
    <property type="evidence" value="ECO:0007669"/>
    <property type="project" value="UniProtKB-UniRule"/>
</dbReference>
<dbReference type="InterPro" id="IPR017972">
    <property type="entry name" value="Cyt_P450_CS"/>
</dbReference>
<dbReference type="GO" id="GO:0070330">
    <property type="term" value="F:aromatase activity"/>
    <property type="evidence" value="ECO:0007669"/>
    <property type="project" value="UniProtKB-UniRule"/>
</dbReference>
<evidence type="ECO:0000313" key="19">
    <source>
        <dbReference type="EMBL" id="KAJ9134022.1"/>
    </source>
</evidence>
<keyword evidence="3 14" id="KW-0813">Transport</keyword>
<feature type="domain" description="FAD-binding FR-type" evidence="18">
    <location>
        <begin position="681"/>
        <end position="938"/>
    </location>
</feature>
<evidence type="ECO:0000256" key="13">
    <source>
        <dbReference type="ARBA" id="ARBA00023033"/>
    </source>
</evidence>
<reference evidence="19" key="1">
    <citation type="submission" date="2022-07" db="EMBL/GenBank/DDBJ databases">
        <title>Fungi with potential for degradation of polypropylene.</title>
        <authorList>
            <person name="Gostincar C."/>
        </authorList>
    </citation>
    <scope>NUCLEOTIDE SEQUENCE</scope>
    <source>
        <strain evidence="19">EXF-13308</strain>
    </source>
</reference>
<sequence>MSCPYHKEPADPKAPAVTEPTIDGPGEPIPQPPERLLTGNLGEIDPSFAVSSFWRLADIYGPIYRLNLLNREVIILSDYELINEVCDDSRFEKATKGVMETLRVFIKNGLFTAYSDEHEWYIAHRTLVPAFGPIKIRKMFDKMVDIASQMVLKLAFDVIGLCAFNYRFNCFYTDEPPEFATRMAETLVEAGRRTNRLTVENALRVFSKREMLDNIDYMWAVCDQIVADRKANPHPDADDVLNVMLTVKDPVSGEGLSDELIRYEMATFLVAGHETTSGTFNFLFYNLLQHPDKLQKCYAEVDEVIGDSAIELAHLPRLKYVEASIRETLRYFGPIPILSRHSRRETVLGGRYRVDPGTVLLCNLRGLHHDPAVWGPDANEFRPERFLNGGWEAMPANAWKPFGTGVRACIGRALAEQEMLITCALIFQRFVVEMADPNYELKMRSTLTIKPADFKIKVRRRPGKDRMVGLAGGPAVSAVHTAPSAKNDARSSAADGGDGLKALAIYYGGNTGTCKSFGEDLQTAAPSYGFSVPDGVRNLDDAVENLPTDRPVLIVTSSYEGQPPDNARGFVAWLETRAESSPDMLKGVAYSVLGAGNKDWASTYHRIPKLVDSLMEKMGAKRLFPAAMVDVSEDIVGPFEDWKAGVFPVIREFSGATSEVKTDELKVDVVHPDAPVKLAGPDISTGLVLVNREIVKKGVGPQKKHMEVLLSPGSRYQSGDYLVVLPYNPRASVLRVMNRFGLHPDDALTVTGTNKEYLSATDGHITALELIGARVELATPISQRQVATLAKKLPISEELAALAADDKLYRSEILDKRVSVLDLLEDFPECDLSFSEYVDMLTPLSPRQYSISSSPLAYPAVSSQGSFPSLSGSGNGGVDEGQTSLTCSITYDVFEGVPALSGHGTFAGVSSTYLSNLGPGSRLRCFVRSTSSSKFRLPADPKTPVILVAAGTGIAPMRAFIQERAAIAGARGKTGSEIFASATLYYGCRAYDEDFLYRDELQGWEKDAGVVKVRPAYSRHGPDGSAGGKHVDEVIWEDRDELVDQFKKGGRILVCGSAARLGRSTHDVFLRIYKETHPEATDEDAEAWLLVQKEDRYLSDVFG</sequence>
<dbReference type="GO" id="GO:0050660">
    <property type="term" value="F:flavin adenine dinucleotide binding"/>
    <property type="evidence" value="ECO:0007669"/>
    <property type="project" value="TreeGrafter"/>
</dbReference>
<dbReference type="Pfam" id="PF00258">
    <property type="entry name" value="Flavodoxin_1"/>
    <property type="match status" value="1"/>
</dbReference>
<proteinExistence type="inferred from homology"/>
<dbReference type="GO" id="GO:0005506">
    <property type="term" value="F:iron ion binding"/>
    <property type="evidence" value="ECO:0007669"/>
    <property type="project" value="UniProtKB-UniRule"/>
</dbReference>
<keyword evidence="20" id="KW-1185">Reference proteome</keyword>
<dbReference type="InterPro" id="IPR023206">
    <property type="entry name" value="Bifunctional_P450_P450_red"/>
</dbReference>
<dbReference type="PROSITE" id="PS51384">
    <property type="entry name" value="FAD_FR"/>
    <property type="match status" value="1"/>
</dbReference>
<comment type="caution">
    <text evidence="19">The sequence shown here is derived from an EMBL/GenBank/DDBJ whole genome shotgun (WGS) entry which is preliminary data.</text>
</comment>
<evidence type="ECO:0000256" key="5">
    <source>
        <dbReference type="ARBA" id="ARBA00022630"/>
    </source>
</evidence>
<dbReference type="Pfam" id="PF00175">
    <property type="entry name" value="NAD_binding_1"/>
    <property type="match status" value="1"/>
</dbReference>
<dbReference type="Gene3D" id="3.40.50.80">
    <property type="entry name" value="Nucleotide-binding domain of ferredoxin-NADP reductase (FNR) module"/>
    <property type="match status" value="1"/>
</dbReference>
<dbReference type="Gene3D" id="3.40.50.360">
    <property type="match status" value="1"/>
</dbReference>
<protein>
    <recommendedName>
        <fullName evidence="14">Bifunctional cytochrome P450/NADPH--P450 reductase</fullName>
    </recommendedName>
    <domain>
        <recommendedName>
            <fullName evidence="14">Cytochrome P450</fullName>
            <ecNumber evidence="14">1.14.14.1</ecNumber>
        </recommendedName>
    </domain>
    <domain>
        <recommendedName>
            <fullName evidence="14">NADPH--cytochrome P450 reductase</fullName>
            <ecNumber evidence="14">1.6.2.4</ecNumber>
        </recommendedName>
    </domain>
</protein>
<gene>
    <name evidence="19" type="ORF">NKR23_g10415</name>
</gene>
<dbReference type="EC" id="1.14.14.1" evidence="14"/>